<reference evidence="2" key="1">
    <citation type="submission" date="2017-07" db="EMBL/GenBank/DDBJ databases">
        <title>Taro Niue Genome Assembly and Annotation.</title>
        <authorList>
            <person name="Atibalentja N."/>
            <person name="Keating K."/>
            <person name="Fields C.J."/>
        </authorList>
    </citation>
    <scope>NUCLEOTIDE SEQUENCE</scope>
    <source>
        <strain evidence="2">Niue_2</strain>
        <tissue evidence="2">Leaf</tissue>
    </source>
</reference>
<keyword evidence="3" id="KW-1185">Reference proteome</keyword>
<dbReference type="AlphaFoldDB" id="A0A843TQE7"/>
<dbReference type="Proteomes" id="UP000652761">
    <property type="component" value="Unassembled WGS sequence"/>
</dbReference>
<evidence type="ECO:0000313" key="3">
    <source>
        <dbReference type="Proteomes" id="UP000652761"/>
    </source>
</evidence>
<comment type="caution">
    <text evidence="2">The sequence shown here is derived from an EMBL/GenBank/DDBJ whole genome shotgun (WGS) entry which is preliminary data.</text>
</comment>
<feature type="region of interest" description="Disordered" evidence="1">
    <location>
        <begin position="77"/>
        <end position="101"/>
    </location>
</feature>
<evidence type="ECO:0000313" key="2">
    <source>
        <dbReference type="EMBL" id="MQL71653.1"/>
    </source>
</evidence>
<proteinExistence type="predicted"/>
<sequence>MTMTPPTSMVPLLLVVQCHTAANNRNNKRARLSKFSSCLGRAQEGEMGRGDEVGGFSSQALAHKLQREPLLFIEGLKDTSSGTPHHVMMTGDTSQGHLTMS</sequence>
<accession>A0A843TQE7</accession>
<feature type="compositionally biased region" description="Polar residues" evidence="1">
    <location>
        <begin position="91"/>
        <end position="101"/>
    </location>
</feature>
<name>A0A843TQE7_COLES</name>
<evidence type="ECO:0000256" key="1">
    <source>
        <dbReference type="SAM" id="MobiDB-lite"/>
    </source>
</evidence>
<dbReference type="EMBL" id="NMUH01000105">
    <property type="protein sequence ID" value="MQL71653.1"/>
    <property type="molecule type" value="Genomic_DNA"/>
</dbReference>
<protein>
    <submittedName>
        <fullName evidence="2">Uncharacterized protein</fullName>
    </submittedName>
</protein>
<gene>
    <name evidence="2" type="ORF">Taro_003973</name>
</gene>
<organism evidence="2 3">
    <name type="scientific">Colocasia esculenta</name>
    <name type="common">Wild taro</name>
    <name type="synonym">Arum esculentum</name>
    <dbReference type="NCBI Taxonomy" id="4460"/>
    <lineage>
        <taxon>Eukaryota</taxon>
        <taxon>Viridiplantae</taxon>
        <taxon>Streptophyta</taxon>
        <taxon>Embryophyta</taxon>
        <taxon>Tracheophyta</taxon>
        <taxon>Spermatophyta</taxon>
        <taxon>Magnoliopsida</taxon>
        <taxon>Liliopsida</taxon>
        <taxon>Araceae</taxon>
        <taxon>Aroideae</taxon>
        <taxon>Colocasieae</taxon>
        <taxon>Colocasia</taxon>
    </lineage>
</organism>